<dbReference type="GO" id="GO:0006508">
    <property type="term" value="P:proteolysis"/>
    <property type="evidence" value="ECO:0007669"/>
    <property type="project" value="InterPro"/>
</dbReference>
<dbReference type="InterPro" id="IPR034122">
    <property type="entry name" value="Retropepsin-like_bacterial"/>
</dbReference>
<evidence type="ECO:0000313" key="2">
    <source>
        <dbReference type="EMBL" id="OGF13428.1"/>
    </source>
</evidence>
<comment type="caution">
    <text evidence="2">The sequence shown here is derived from an EMBL/GenBank/DDBJ whole genome shotgun (WGS) entry which is preliminary data.</text>
</comment>
<dbReference type="Proteomes" id="UP000177230">
    <property type="component" value="Unassembled WGS sequence"/>
</dbReference>
<evidence type="ECO:0000256" key="1">
    <source>
        <dbReference type="SAM" id="SignalP"/>
    </source>
</evidence>
<gene>
    <name evidence="2" type="ORF">A2024_05455</name>
</gene>
<evidence type="ECO:0008006" key="4">
    <source>
        <dbReference type="Google" id="ProtNLM"/>
    </source>
</evidence>
<dbReference type="Gene3D" id="2.40.70.10">
    <property type="entry name" value="Acid Proteases"/>
    <property type="match status" value="1"/>
</dbReference>
<evidence type="ECO:0000313" key="3">
    <source>
        <dbReference type="Proteomes" id="UP000177230"/>
    </source>
</evidence>
<dbReference type="InterPro" id="IPR021109">
    <property type="entry name" value="Peptidase_aspartic_dom_sf"/>
</dbReference>
<dbReference type="EMBL" id="MFFM01000019">
    <property type="protein sequence ID" value="OGF13428.1"/>
    <property type="molecule type" value="Genomic_DNA"/>
</dbReference>
<organism evidence="2 3">
    <name type="scientific">Candidatus Edwardsbacteria bacterium GWF2_54_11</name>
    <dbReference type="NCBI Taxonomy" id="1817851"/>
    <lineage>
        <taxon>Bacteria</taxon>
        <taxon>Candidatus Edwardsiibacteriota</taxon>
    </lineage>
</organism>
<feature type="chain" id="PRO_5009520782" description="Peptidase A2 domain-containing protein" evidence="1">
    <location>
        <begin position="36"/>
        <end position="470"/>
    </location>
</feature>
<dbReference type="AlphaFoldDB" id="A0A1F5RGC5"/>
<accession>A0A1F5RGC5</accession>
<dbReference type="GO" id="GO:0004190">
    <property type="term" value="F:aspartic-type endopeptidase activity"/>
    <property type="evidence" value="ECO:0007669"/>
    <property type="project" value="InterPro"/>
</dbReference>
<keyword evidence="1" id="KW-0732">Signal</keyword>
<dbReference type="CDD" id="cd05483">
    <property type="entry name" value="retropepsin_like_bacteria"/>
    <property type="match status" value="1"/>
</dbReference>
<dbReference type="PROSITE" id="PS00141">
    <property type="entry name" value="ASP_PROTEASE"/>
    <property type="match status" value="1"/>
</dbReference>
<dbReference type="Pfam" id="PF13650">
    <property type="entry name" value="Asp_protease_2"/>
    <property type="match status" value="1"/>
</dbReference>
<dbReference type="InterPro" id="IPR001969">
    <property type="entry name" value="Aspartic_peptidase_AS"/>
</dbReference>
<dbReference type="SUPFAM" id="SSF50630">
    <property type="entry name" value="Acid proteases"/>
    <property type="match status" value="1"/>
</dbReference>
<feature type="signal peptide" evidence="1">
    <location>
        <begin position="1"/>
        <end position="35"/>
    </location>
</feature>
<proteinExistence type="predicted"/>
<reference evidence="2 3" key="1">
    <citation type="journal article" date="2016" name="Nat. Commun.">
        <title>Thousands of microbial genomes shed light on interconnected biogeochemical processes in an aquifer system.</title>
        <authorList>
            <person name="Anantharaman K."/>
            <person name="Brown C.T."/>
            <person name="Hug L.A."/>
            <person name="Sharon I."/>
            <person name="Castelle C.J."/>
            <person name="Probst A.J."/>
            <person name="Thomas B.C."/>
            <person name="Singh A."/>
            <person name="Wilkins M.J."/>
            <person name="Karaoz U."/>
            <person name="Brodie E.L."/>
            <person name="Williams K.H."/>
            <person name="Hubbard S.S."/>
            <person name="Banfield J.F."/>
        </authorList>
    </citation>
    <scope>NUCLEOTIDE SEQUENCE [LARGE SCALE GENOMIC DNA]</scope>
</reference>
<protein>
    <recommendedName>
        <fullName evidence="4">Peptidase A2 domain-containing protein</fullName>
    </recommendedName>
</protein>
<name>A0A1F5RGC5_9BACT</name>
<sequence>MDLPKSQKQSIRGKMARRILLSIPLFAIFSSNLQAETVFKRCFSGQIAMADIPGNKTQNGSNMKDISDIAPVLQDLLDQKNYFGLRTALIQNKAALDKSTCLFYHALVENAFLNPRKSNDEIKYLLHNHRSELTDSMIAKILLIKEDNHAKLFQYKQAGETAELLVRSYAHVLDSGQVADEENNMKTWIPLSNIPGQTIKIGETSQIPLSKDKAGLANVPVSVHGRECNFIVDTGADLCVLRKGLAEKLKLRKIETSVSVKGSTGKENKTELMIADSIKIGKITVKNVVFLVLPDDKLSFPQINYQINGIIGFPVIRQLKELHFSKDGNLTIPRRTVRKKLKNMALCGAKSIINIVAGKDTIYCLLDTGANASELYKKYYCEHDKDVEKNGAPDSLKYSALGETKTRKTYKLKEFPISVGGKTAILPSIDVYTEDLRSDRKMFYGSIGQDYIGLFDEMILNYESMYIEFN</sequence>